<organism evidence="2 3">
    <name type="scientific">Hoyosella rhizosphaerae</name>
    <dbReference type="NCBI Taxonomy" id="1755582"/>
    <lineage>
        <taxon>Bacteria</taxon>
        <taxon>Bacillati</taxon>
        <taxon>Actinomycetota</taxon>
        <taxon>Actinomycetes</taxon>
        <taxon>Mycobacteriales</taxon>
        <taxon>Hoyosellaceae</taxon>
        <taxon>Hoyosella</taxon>
    </lineage>
</organism>
<keyword evidence="3" id="KW-1185">Reference proteome</keyword>
<reference evidence="2" key="2">
    <citation type="submission" date="2020-09" db="EMBL/GenBank/DDBJ databases">
        <authorList>
            <person name="Sun Q."/>
            <person name="Zhou Y."/>
        </authorList>
    </citation>
    <scope>NUCLEOTIDE SEQUENCE</scope>
    <source>
        <strain evidence="2">CGMCC 1.15478</strain>
    </source>
</reference>
<proteinExistence type="predicted"/>
<keyword evidence="1" id="KW-0472">Membrane</keyword>
<protein>
    <recommendedName>
        <fullName evidence="4">DUF3592 domain-containing protein</fullName>
    </recommendedName>
</protein>
<dbReference type="RefSeq" id="WP_241012180.1">
    <property type="nucleotide sequence ID" value="NZ_BMJH01000004.1"/>
</dbReference>
<evidence type="ECO:0008006" key="4">
    <source>
        <dbReference type="Google" id="ProtNLM"/>
    </source>
</evidence>
<sequence>MLRRARRAVYLLAGGITLLAAILVIGAWRNDMIIESDMGVATAEVLSAGMRRSAIIFSTPDGVLHNPRLGVLYPTDLTVGQRIEVEYARTDPDLVRVAGRDARVAIVPAASVALVAWLVATPFLLLIRRELNQAEQH</sequence>
<gene>
    <name evidence="2" type="ORF">GCM10011410_32450</name>
</gene>
<keyword evidence="1" id="KW-0812">Transmembrane</keyword>
<evidence type="ECO:0000313" key="3">
    <source>
        <dbReference type="Proteomes" id="UP000641514"/>
    </source>
</evidence>
<accession>A0A916ULD8</accession>
<dbReference type="EMBL" id="BMJH01000004">
    <property type="protein sequence ID" value="GGC76667.1"/>
    <property type="molecule type" value="Genomic_DNA"/>
</dbReference>
<evidence type="ECO:0000256" key="1">
    <source>
        <dbReference type="SAM" id="Phobius"/>
    </source>
</evidence>
<dbReference type="Proteomes" id="UP000641514">
    <property type="component" value="Unassembled WGS sequence"/>
</dbReference>
<dbReference type="AlphaFoldDB" id="A0A916ULD8"/>
<evidence type="ECO:0000313" key="2">
    <source>
        <dbReference type="EMBL" id="GGC76667.1"/>
    </source>
</evidence>
<reference evidence="2" key="1">
    <citation type="journal article" date="2014" name="Int. J. Syst. Evol. Microbiol.">
        <title>Complete genome sequence of Corynebacterium casei LMG S-19264T (=DSM 44701T), isolated from a smear-ripened cheese.</title>
        <authorList>
            <consortium name="US DOE Joint Genome Institute (JGI-PGF)"/>
            <person name="Walter F."/>
            <person name="Albersmeier A."/>
            <person name="Kalinowski J."/>
            <person name="Ruckert C."/>
        </authorList>
    </citation>
    <scope>NUCLEOTIDE SEQUENCE</scope>
    <source>
        <strain evidence="2">CGMCC 1.15478</strain>
    </source>
</reference>
<feature type="transmembrane region" description="Helical" evidence="1">
    <location>
        <begin position="9"/>
        <end position="28"/>
    </location>
</feature>
<feature type="transmembrane region" description="Helical" evidence="1">
    <location>
        <begin position="105"/>
        <end position="127"/>
    </location>
</feature>
<keyword evidence="1" id="KW-1133">Transmembrane helix</keyword>
<name>A0A916ULD8_9ACTN</name>
<comment type="caution">
    <text evidence="2">The sequence shown here is derived from an EMBL/GenBank/DDBJ whole genome shotgun (WGS) entry which is preliminary data.</text>
</comment>